<dbReference type="RefSeq" id="WP_085828554.1">
    <property type="nucleotide sequence ID" value="NZ_FWFJ01000059.1"/>
</dbReference>
<protein>
    <submittedName>
        <fullName evidence="1">Polyketide cyclase / dehydrase and lipid transport</fullName>
    </submittedName>
</protein>
<dbReference type="Gene3D" id="3.30.530.20">
    <property type="match status" value="1"/>
</dbReference>
<dbReference type="InterPro" id="IPR023393">
    <property type="entry name" value="START-like_dom_sf"/>
</dbReference>
<accession>A0A1X7AAC2</accession>
<dbReference type="Proteomes" id="UP000194012">
    <property type="component" value="Unassembled WGS sequence"/>
</dbReference>
<organism evidence="1 2">
    <name type="scientific">Roseovarius gaetbuli</name>
    <dbReference type="NCBI Taxonomy" id="1356575"/>
    <lineage>
        <taxon>Bacteria</taxon>
        <taxon>Pseudomonadati</taxon>
        <taxon>Pseudomonadota</taxon>
        <taxon>Alphaproteobacteria</taxon>
        <taxon>Rhodobacterales</taxon>
        <taxon>Roseobacteraceae</taxon>
        <taxon>Roseovarius</taxon>
    </lineage>
</organism>
<dbReference type="OrthoDB" id="7860307at2"/>
<dbReference type="CDD" id="cd07812">
    <property type="entry name" value="SRPBCC"/>
    <property type="match status" value="1"/>
</dbReference>
<reference evidence="2" key="1">
    <citation type="submission" date="2017-03" db="EMBL/GenBank/DDBJ databases">
        <authorList>
            <person name="Rodrigo-Torres L."/>
            <person name="Arahal R.D."/>
            <person name="Lucena T."/>
        </authorList>
    </citation>
    <scope>NUCLEOTIDE SEQUENCE [LARGE SCALE GENOMIC DNA]</scope>
    <source>
        <strain evidence="2">CECT 8370</strain>
    </source>
</reference>
<dbReference type="AlphaFoldDB" id="A0A1X7AAC2"/>
<evidence type="ECO:0000313" key="1">
    <source>
        <dbReference type="EMBL" id="SLN74082.1"/>
    </source>
</evidence>
<sequence length="155" mass="17550">MQFSTKEDIEAPIETVFAEITDFQSFERSALRRGAEVRRLDDRVAPGVGMAWHIGFVMRGKRRDIEMQLTEYDRPNGITLSSMSKAMGGAMVVDLVALSRGRTRMAVDITLEPKNLASRLLVQSLKLARGNLTKRFKLRVAEYAMDVEDRSKRTV</sequence>
<evidence type="ECO:0000313" key="2">
    <source>
        <dbReference type="Proteomes" id="UP000194012"/>
    </source>
</evidence>
<name>A0A1X7AAC2_9RHOB</name>
<proteinExistence type="predicted"/>
<gene>
    <name evidence="1" type="ORF">ROG8370_03646</name>
</gene>
<keyword evidence="2" id="KW-1185">Reference proteome</keyword>
<dbReference type="SUPFAM" id="SSF55961">
    <property type="entry name" value="Bet v1-like"/>
    <property type="match status" value="1"/>
</dbReference>
<dbReference type="EMBL" id="FWFJ01000059">
    <property type="protein sequence ID" value="SLN74082.1"/>
    <property type="molecule type" value="Genomic_DNA"/>
</dbReference>